<dbReference type="PIRSF" id="PIRSF000090">
    <property type="entry name" value="Beta-ETF"/>
    <property type="match status" value="1"/>
</dbReference>
<dbReference type="InterPro" id="IPR014730">
    <property type="entry name" value="ETF_a/b_N"/>
</dbReference>
<dbReference type="KEGG" id="aaf:AURANDRAFT_28553"/>
<name>A0ABR1GAD5_AURAN</name>
<gene>
    <name evidence="1" type="primary">ETFB</name>
    <name evidence="1" type="ORF">SO694_00005687</name>
</gene>
<dbReference type="PANTHER" id="PTHR21294:SF8">
    <property type="entry name" value="ELECTRON TRANSFER FLAVOPROTEIN SUBUNIT BETA"/>
    <property type="match status" value="1"/>
</dbReference>
<dbReference type="InterPro" id="IPR033948">
    <property type="entry name" value="ETF_beta_N"/>
</dbReference>
<protein>
    <submittedName>
        <fullName evidence="1">Electron transfer flavoprotein subunit beta</fullName>
    </submittedName>
</protein>
<dbReference type="GO" id="GO:0005759">
    <property type="term" value="C:mitochondrial matrix"/>
    <property type="evidence" value="ECO:0007669"/>
    <property type="project" value="UniProtKB-SubCell"/>
</dbReference>
<dbReference type="SMART" id="SM00893">
    <property type="entry name" value="ETF"/>
    <property type="match status" value="1"/>
</dbReference>
<dbReference type="EMBL" id="JBBJCI010000039">
    <property type="protein sequence ID" value="KAK7249992.1"/>
    <property type="molecule type" value="Genomic_DNA"/>
</dbReference>
<dbReference type="InterPro" id="IPR012255">
    <property type="entry name" value="ETF_b"/>
</dbReference>
<dbReference type="InterPro" id="IPR014729">
    <property type="entry name" value="Rossmann-like_a/b/a_fold"/>
</dbReference>
<dbReference type="SUPFAM" id="SSF52402">
    <property type="entry name" value="Adenine nucleotide alpha hydrolases-like"/>
    <property type="match status" value="1"/>
</dbReference>
<dbReference type="CDD" id="cd01714">
    <property type="entry name" value="ETF_beta"/>
    <property type="match status" value="1"/>
</dbReference>
<keyword evidence="2" id="KW-1185">Reference proteome</keyword>
<dbReference type="GO" id="GO:0009055">
    <property type="term" value="F:electron transfer activity"/>
    <property type="evidence" value="ECO:0007669"/>
    <property type="project" value="InterPro"/>
</dbReference>
<evidence type="ECO:0000313" key="1">
    <source>
        <dbReference type="EMBL" id="KAK7249992.1"/>
    </source>
</evidence>
<dbReference type="Proteomes" id="UP001363151">
    <property type="component" value="Unassembled WGS sequence"/>
</dbReference>
<reference evidence="1 2" key="1">
    <citation type="submission" date="2024-03" db="EMBL/GenBank/DDBJ databases">
        <title>Aureococcus anophagefferens CCMP1851 and Kratosvirus quantuckense: Draft genome of a second virus-susceptible host strain in the model system.</title>
        <authorList>
            <person name="Chase E."/>
            <person name="Truchon A.R."/>
            <person name="Schepens W."/>
            <person name="Wilhelm S.W."/>
        </authorList>
    </citation>
    <scope>NUCLEOTIDE SEQUENCE [LARGE SCALE GENOMIC DNA]</scope>
    <source>
        <strain evidence="1 2">CCMP1851</strain>
    </source>
</reference>
<dbReference type="GO" id="GO:0046395">
    <property type="term" value="P:carboxylic acid catabolic process"/>
    <property type="evidence" value="ECO:0007669"/>
    <property type="project" value="UniProtKB-ARBA"/>
</dbReference>
<dbReference type="PANTHER" id="PTHR21294">
    <property type="entry name" value="ELECTRON TRANSFER FLAVOPROTEIN BETA-SUBUNIT"/>
    <property type="match status" value="1"/>
</dbReference>
<comment type="caution">
    <text evidence="1">The sequence shown here is derived from an EMBL/GenBank/DDBJ whole genome shotgun (WGS) entry which is preliminary data.</text>
</comment>
<organism evidence="1 2">
    <name type="scientific">Aureococcus anophagefferens</name>
    <name type="common">Harmful bloom alga</name>
    <dbReference type="NCBI Taxonomy" id="44056"/>
    <lineage>
        <taxon>Eukaryota</taxon>
        <taxon>Sar</taxon>
        <taxon>Stramenopiles</taxon>
        <taxon>Ochrophyta</taxon>
        <taxon>Pelagophyceae</taxon>
        <taxon>Pelagomonadales</taxon>
        <taxon>Pelagomonadaceae</taxon>
        <taxon>Aureococcus</taxon>
    </lineage>
</organism>
<sequence>MRVLVGVKRVIDYAVRVRVAGDKSGVELANVKMSMNPFCEIACEEAIQLKEKKVASEVVAVSIGPKQAQETLRSALAMGCDRAIHVATDLRLDQELNPLAVARLLAKVVADEQPDLVIVGKQSIDGDNGTTGPMLAELLGWSQATFAAKFDVAGDGATAEVERETDTGTEVVKVKLPTVLTADLRLNTPRYPKLPNIMKAKKKPLESKDAADYGVDLAPSIVVEAVASPEARAAGITVDSVDTLVDKLKNEAAVI</sequence>
<dbReference type="Pfam" id="PF01012">
    <property type="entry name" value="ETF"/>
    <property type="match status" value="1"/>
</dbReference>
<dbReference type="Gene3D" id="3.40.50.620">
    <property type="entry name" value="HUPs"/>
    <property type="match status" value="1"/>
</dbReference>
<proteinExistence type="predicted"/>
<evidence type="ECO:0000313" key="2">
    <source>
        <dbReference type="Proteomes" id="UP001363151"/>
    </source>
</evidence>
<accession>A0ABR1GAD5</accession>